<keyword evidence="1" id="KW-0732">Signal</keyword>
<reference evidence="2 3" key="1">
    <citation type="submission" date="2020-05" db="EMBL/GenBank/DDBJ databases">
        <title>Actinomadura verrucosospora NRRL-B18236 (PFL_A860) Genome sequencing and assembly.</title>
        <authorList>
            <person name="Samborskyy M."/>
        </authorList>
    </citation>
    <scope>NUCLEOTIDE SEQUENCE [LARGE SCALE GENOMIC DNA]</scope>
    <source>
        <strain evidence="2 3">NRRL:B18236</strain>
    </source>
</reference>
<organism evidence="2 3">
    <name type="scientific">Actinomadura verrucosospora</name>
    <dbReference type="NCBI Taxonomy" id="46165"/>
    <lineage>
        <taxon>Bacteria</taxon>
        <taxon>Bacillati</taxon>
        <taxon>Actinomycetota</taxon>
        <taxon>Actinomycetes</taxon>
        <taxon>Streptosporangiales</taxon>
        <taxon>Thermomonosporaceae</taxon>
        <taxon>Actinomadura</taxon>
    </lineage>
</organism>
<proteinExistence type="predicted"/>
<evidence type="ECO:0000256" key="1">
    <source>
        <dbReference type="SAM" id="SignalP"/>
    </source>
</evidence>
<accession>A0A7D3ZMU3</accession>
<dbReference type="RefSeq" id="WP_173098059.1">
    <property type="nucleotide sequence ID" value="NZ_CP053892.1"/>
</dbReference>
<feature type="signal peptide" evidence="1">
    <location>
        <begin position="1"/>
        <end position="29"/>
    </location>
</feature>
<dbReference type="Proteomes" id="UP000501240">
    <property type="component" value="Chromosome"/>
</dbReference>
<gene>
    <name evidence="2" type="ORF">ACTIVE_5864</name>
</gene>
<dbReference type="AlphaFoldDB" id="A0A7D3ZMU3"/>
<dbReference type="EMBL" id="CP053892">
    <property type="protein sequence ID" value="QKG24221.1"/>
    <property type="molecule type" value="Genomic_DNA"/>
</dbReference>
<sequence>MTLPQRLMSAAAALGVATGLLAGPVSATAADADTAAVTFRIQVPKRLSVKKTDKYDKYCRMDVWVWGAKGSTVAYSNVDLIDPHGHIEPVISYRKVLPGYQVGWGVGCPAKPADTGKYTARVIAYNRSGKKLATRQESWYEKFDTAIGSFNAAPEPVRKGRTLTVSGRLFRLNDRATGYTSYSGKTMRIYFRPKGTKTWKYMGSAKTAKDGRFRKGFKASRDGTWRAYFPGTSHCDKQVSRDDYVDVK</sequence>
<keyword evidence="3" id="KW-1185">Reference proteome</keyword>
<evidence type="ECO:0000313" key="3">
    <source>
        <dbReference type="Proteomes" id="UP000501240"/>
    </source>
</evidence>
<feature type="chain" id="PRO_5028847430" evidence="1">
    <location>
        <begin position="30"/>
        <end position="248"/>
    </location>
</feature>
<protein>
    <submittedName>
        <fullName evidence="2">Htaa domain protein</fullName>
    </submittedName>
</protein>
<name>A0A7D3ZMU3_ACTVE</name>
<evidence type="ECO:0000313" key="2">
    <source>
        <dbReference type="EMBL" id="QKG24221.1"/>
    </source>
</evidence>